<dbReference type="Proteomes" id="UP000008068">
    <property type="component" value="Unassembled WGS sequence"/>
</dbReference>
<dbReference type="EMBL" id="GL379823">
    <property type="protein sequence ID" value="EGT48671.1"/>
    <property type="molecule type" value="Genomic_DNA"/>
</dbReference>
<feature type="transmembrane region" description="Helical" evidence="2">
    <location>
        <begin position="62"/>
        <end position="88"/>
    </location>
</feature>
<name>G0MZU2_CAEBE</name>
<evidence type="ECO:0000313" key="4">
    <source>
        <dbReference type="Proteomes" id="UP000008068"/>
    </source>
</evidence>
<reference evidence="4" key="1">
    <citation type="submission" date="2011-07" db="EMBL/GenBank/DDBJ databases">
        <authorList>
            <consortium name="Caenorhabditis brenneri Sequencing and Analysis Consortium"/>
            <person name="Wilson R.K."/>
        </authorList>
    </citation>
    <scope>NUCLEOTIDE SEQUENCE [LARGE SCALE GENOMIC DNA]</scope>
    <source>
        <strain evidence="4">PB2801</strain>
    </source>
</reference>
<dbReference type="OMA" id="NVANEWV"/>
<dbReference type="HOGENOM" id="CLU_1497565_0_0_1"/>
<sequence length="174" mass="19220">MLSFNSKRDVTGTEYIRDELFVFFKQVAVEINVANEWVTKESEKILTAKPSPTTPVKEPQNFWLAFLITVGVIVLLGAFIIGPIVCCLKKRGAFSSEHVNEDIDFPDEEQPQRSPKQLAVSPAISPARGVSPVAKSPKSPGIARTPRTARTPTKRAQPRGLSPMGLSPMRNRSY</sequence>
<feature type="region of interest" description="Disordered" evidence="1">
    <location>
        <begin position="104"/>
        <end position="174"/>
    </location>
</feature>
<keyword evidence="4" id="KW-1185">Reference proteome</keyword>
<dbReference type="eggNOG" id="ENOG502TIJQ">
    <property type="taxonomic scope" value="Eukaryota"/>
</dbReference>
<evidence type="ECO:0000256" key="1">
    <source>
        <dbReference type="SAM" id="MobiDB-lite"/>
    </source>
</evidence>
<accession>G0MZU2</accession>
<evidence type="ECO:0000256" key="2">
    <source>
        <dbReference type="SAM" id="Phobius"/>
    </source>
</evidence>
<organism evidence="4">
    <name type="scientific">Caenorhabditis brenneri</name>
    <name type="common">Nematode worm</name>
    <dbReference type="NCBI Taxonomy" id="135651"/>
    <lineage>
        <taxon>Eukaryota</taxon>
        <taxon>Metazoa</taxon>
        <taxon>Ecdysozoa</taxon>
        <taxon>Nematoda</taxon>
        <taxon>Chromadorea</taxon>
        <taxon>Rhabditida</taxon>
        <taxon>Rhabditina</taxon>
        <taxon>Rhabditomorpha</taxon>
        <taxon>Rhabditoidea</taxon>
        <taxon>Rhabditidae</taxon>
        <taxon>Peloderinae</taxon>
        <taxon>Caenorhabditis</taxon>
    </lineage>
</organism>
<dbReference type="AlphaFoldDB" id="G0MZU2"/>
<evidence type="ECO:0000313" key="3">
    <source>
        <dbReference type="EMBL" id="EGT48671.1"/>
    </source>
</evidence>
<protein>
    <submittedName>
        <fullName evidence="3">Uncharacterized protein</fullName>
    </submittedName>
</protein>
<proteinExistence type="predicted"/>
<keyword evidence="2" id="KW-0812">Transmembrane</keyword>
<keyword evidence="2" id="KW-0472">Membrane</keyword>
<dbReference type="InParanoid" id="G0MZU2"/>
<keyword evidence="2" id="KW-1133">Transmembrane helix</keyword>
<dbReference type="FunCoup" id="G0MZU2">
    <property type="interactions" value="172"/>
</dbReference>
<gene>
    <name evidence="3" type="ORF">CAEBREN_17250</name>
</gene>